<dbReference type="AlphaFoldDB" id="A0A834NC63"/>
<accession>A0A834NC63</accession>
<organism evidence="1 2">
    <name type="scientific">Vespula germanica</name>
    <name type="common">German yellow jacket</name>
    <name type="synonym">Paravespula germanica</name>
    <dbReference type="NCBI Taxonomy" id="30212"/>
    <lineage>
        <taxon>Eukaryota</taxon>
        <taxon>Metazoa</taxon>
        <taxon>Ecdysozoa</taxon>
        <taxon>Arthropoda</taxon>
        <taxon>Hexapoda</taxon>
        <taxon>Insecta</taxon>
        <taxon>Pterygota</taxon>
        <taxon>Neoptera</taxon>
        <taxon>Endopterygota</taxon>
        <taxon>Hymenoptera</taxon>
        <taxon>Apocrita</taxon>
        <taxon>Aculeata</taxon>
        <taxon>Vespoidea</taxon>
        <taxon>Vespidae</taxon>
        <taxon>Vespinae</taxon>
        <taxon>Vespula</taxon>
    </lineage>
</organism>
<gene>
    <name evidence="1" type="ORF">HZH68_006641</name>
</gene>
<reference evidence="1" key="1">
    <citation type="journal article" date="2020" name="G3 (Bethesda)">
        <title>High-Quality Assemblies for Three Invasive Social Wasps from the &lt;i&gt;Vespula&lt;/i&gt; Genus.</title>
        <authorList>
            <person name="Harrop T.W.R."/>
            <person name="Guhlin J."/>
            <person name="McLaughlin G.M."/>
            <person name="Permina E."/>
            <person name="Stockwell P."/>
            <person name="Gilligan J."/>
            <person name="Le Lec M.F."/>
            <person name="Gruber M.A.M."/>
            <person name="Quinn O."/>
            <person name="Lovegrove M."/>
            <person name="Duncan E.J."/>
            <person name="Remnant E.J."/>
            <person name="Van Eeckhoven J."/>
            <person name="Graham B."/>
            <person name="Knapp R.A."/>
            <person name="Langford K.W."/>
            <person name="Kronenberg Z."/>
            <person name="Press M.O."/>
            <person name="Eacker S.M."/>
            <person name="Wilson-Rankin E.E."/>
            <person name="Purcell J."/>
            <person name="Lester P.J."/>
            <person name="Dearden P.K."/>
        </authorList>
    </citation>
    <scope>NUCLEOTIDE SEQUENCE</scope>
    <source>
        <strain evidence="1">Linc-1</strain>
    </source>
</reference>
<evidence type="ECO:0000313" key="2">
    <source>
        <dbReference type="Proteomes" id="UP000617340"/>
    </source>
</evidence>
<dbReference type="EMBL" id="JACSDZ010000005">
    <property type="protein sequence ID" value="KAF7403847.1"/>
    <property type="molecule type" value="Genomic_DNA"/>
</dbReference>
<sequence>MSTTNERCTKCHGDHETGSIYCPKFNEKRIADSTKVSSAKSSDNSYTVQIVSIGIRPDNFYEAKMLLAPEIDMSSTKITVKGNNLRVSVQRHLSKEFSDMIQKLPCNDLTKQILKHRENLLIPESIDSDEVRAVVDNKHRMLILTAPTIKPRYLQICSLHCLDNAILLRPYDYIDLKMISSGFKTRLKLSQIPDFYKINNKEYFAAEIKTEGFKVSTAALATENVLNIKLQELGGRRHVRNINFLIPTEANAKIASIEVFDDNTIFMRVPLICNF</sequence>
<comment type="caution">
    <text evidence="1">The sequence shown here is derived from an EMBL/GenBank/DDBJ whole genome shotgun (WGS) entry which is preliminary data.</text>
</comment>
<dbReference type="Proteomes" id="UP000617340">
    <property type="component" value="Unassembled WGS sequence"/>
</dbReference>
<keyword evidence="2" id="KW-1185">Reference proteome</keyword>
<proteinExistence type="predicted"/>
<evidence type="ECO:0000313" key="1">
    <source>
        <dbReference type="EMBL" id="KAF7403847.1"/>
    </source>
</evidence>
<protein>
    <submittedName>
        <fullName evidence="1">Uncharacterized protein</fullName>
    </submittedName>
</protein>
<name>A0A834NC63_VESGE</name>